<dbReference type="PANTHER" id="PTHR46718:SF1">
    <property type="entry name" value="ASPARTATE-SEMIALDEHYDE DEHYDROGENASE"/>
    <property type="match status" value="1"/>
</dbReference>
<proteinExistence type="predicted"/>
<dbReference type="Proteomes" id="UP000698800">
    <property type="component" value="Unassembled WGS sequence"/>
</dbReference>
<accession>A0A9P8I433</accession>
<dbReference type="AlphaFoldDB" id="A0A9P8I433"/>
<dbReference type="Gene3D" id="3.30.360.10">
    <property type="entry name" value="Dihydrodipicolinate Reductase, domain 2"/>
    <property type="match status" value="1"/>
</dbReference>
<dbReference type="GO" id="GO:0004073">
    <property type="term" value="F:aspartate-semialdehyde dehydrogenase activity"/>
    <property type="evidence" value="ECO:0007669"/>
    <property type="project" value="TreeGrafter"/>
</dbReference>
<dbReference type="PANTHER" id="PTHR46718">
    <property type="entry name" value="ASPARTATE-SEMIALDEHYDE DEHYDROGENASE"/>
    <property type="match status" value="1"/>
</dbReference>
<dbReference type="GO" id="GO:0009088">
    <property type="term" value="P:threonine biosynthetic process"/>
    <property type="evidence" value="ECO:0007669"/>
    <property type="project" value="TreeGrafter"/>
</dbReference>
<protein>
    <submittedName>
        <fullName evidence="1">Uncharacterized protein</fullName>
    </submittedName>
</protein>
<dbReference type="GO" id="GO:0009086">
    <property type="term" value="P:methionine biosynthetic process"/>
    <property type="evidence" value="ECO:0007669"/>
    <property type="project" value="TreeGrafter"/>
</dbReference>
<reference evidence="1" key="1">
    <citation type="submission" date="2021-03" db="EMBL/GenBank/DDBJ databases">
        <title>Comparative genomics and phylogenomic investigation of the class Geoglossomycetes provide insights into ecological specialization and systematics.</title>
        <authorList>
            <person name="Melie T."/>
            <person name="Pirro S."/>
            <person name="Miller A.N."/>
            <person name="Quandt A."/>
        </authorList>
    </citation>
    <scope>NUCLEOTIDE SEQUENCE</scope>
    <source>
        <strain evidence="1">GBOQ0MN5Z8</strain>
    </source>
</reference>
<organism evidence="1 2">
    <name type="scientific">Glutinoglossum americanum</name>
    <dbReference type="NCBI Taxonomy" id="1670608"/>
    <lineage>
        <taxon>Eukaryota</taxon>
        <taxon>Fungi</taxon>
        <taxon>Dikarya</taxon>
        <taxon>Ascomycota</taxon>
        <taxon>Pezizomycotina</taxon>
        <taxon>Geoglossomycetes</taxon>
        <taxon>Geoglossales</taxon>
        <taxon>Geoglossaceae</taxon>
        <taxon>Glutinoglossum</taxon>
    </lineage>
</organism>
<comment type="caution">
    <text evidence="1">The sequence shown here is derived from an EMBL/GenBank/DDBJ whole genome shotgun (WGS) entry which is preliminary data.</text>
</comment>
<sequence>MPSKDNHISSKKRCVCPELATGTISETSGANRKFLAFEDSKVCFKKGHFDIASHIRIKAREDYVATWIFGGYAASYDQICDKGLLVCNSNCAIIGLVIPAAALIQKFGPIDQVSMVTIQAVSGRIRSRLSWRQQ</sequence>
<evidence type="ECO:0000313" key="1">
    <source>
        <dbReference type="EMBL" id="KAH0538492.1"/>
    </source>
</evidence>
<dbReference type="InterPro" id="IPR051823">
    <property type="entry name" value="ASADH-related"/>
</dbReference>
<name>A0A9P8I433_9PEZI</name>
<gene>
    <name evidence="1" type="ORF">FGG08_004941</name>
</gene>
<evidence type="ECO:0000313" key="2">
    <source>
        <dbReference type="Proteomes" id="UP000698800"/>
    </source>
</evidence>
<dbReference type="EMBL" id="JAGHQL010000107">
    <property type="protein sequence ID" value="KAH0538492.1"/>
    <property type="molecule type" value="Genomic_DNA"/>
</dbReference>
<dbReference type="OrthoDB" id="1894490at2759"/>
<keyword evidence="2" id="KW-1185">Reference proteome</keyword>